<evidence type="ECO:0000313" key="1">
    <source>
        <dbReference type="EMBL" id="JAH32542.1"/>
    </source>
</evidence>
<accession>A0A0E9RUQ3</accession>
<proteinExistence type="predicted"/>
<dbReference type="EMBL" id="GBXM01076035">
    <property type="protein sequence ID" value="JAH32542.1"/>
    <property type="molecule type" value="Transcribed_RNA"/>
</dbReference>
<dbReference type="AlphaFoldDB" id="A0A0E9RUQ3"/>
<organism evidence="1">
    <name type="scientific">Anguilla anguilla</name>
    <name type="common">European freshwater eel</name>
    <name type="synonym">Muraena anguilla</name>
    <dbReference type="NCBI Taxonomy" id="7936"/>
    <lineage>
        <taxon>Eukaryota</taxon>
        <taxon>Metazoa</taxon>
        <taxon>Chordata</taxon>
        <taxon>Craniata</taxon>
        <taxon>Vertebrata</taxon>
        <taxon>Euteleostomi</taxon>
        <taxon>Actinopterygii</taxon>
        <taxon>Neopterygii</taxon>
        <taxon>Teleostei</taxon>
        <taxon>Anguilliformes</taxon>
        <taxon>Anguillidae</taxon>
        <taxon>Anguilla</taxon>
    </lineage>
</organism>
<reference evidence="1" key="2">
    <citation type="journal article" date="2015" name="Fish Shellfish Immunol.">
        <title>Early steps in the European eel (Anguilla anguilla)-Vibrio vulnificus interaction in the gills: Role of the RtxA13 toxin.</title>
        <authorList>
            <person name="Callol A."/>
            <person name="Pajuelo D."/>
            <person name="Ebbesson L."/>
            <person name="Teles M."/>
            <person name="MacKenzie S."/>
            <person name="Amaro C."/>
        </authorList>
    </citation>
    <scope>NUCLEOTIDE SEQUENCE</scope>
</reference>
<sequence length="53" mass="6371">MLTFMITHREMLYLSSTFQHIVNLNEYFPCPKSHVSPMEILIPHIMYNKITMK</sequence>
<name>A0A0E9RUQ3_ANGAN</name>
<reference evidence="1" key="1">
    <citation type="submission" date="2014-11" db="EMBL/GenBank/DDBJ databases">
        <authorList>
            <person name="Amaro Gonzalez C."/>
        </authorList>
    </citation>
    <scope>NUCLEOTIDE SEQUENCE</scope>
</reference>
<protein>
    <submittedName>
        <fullName evidence="1">Uncharacterized protein</fullName>
    </submittedName>
</protein>